<dbReference type="InterPro" id="IPR008271">
    <property type="entry name" value="Ser/Thr_kinase_AS"/>
</dbReference>
<dbReference type="InterPro" id="IPR001849">
    <property type="entry name" value="PH_domain"/>
</dbReference>
<organism evidence="24 25">
    <name type="scientific">Galendromus occidentalis</name>
    <name type="common">western predatory mite</name>
    <dbReference type="NCBI Taxonomy" id="34638"/>
    <lineage>
        <taxon>Eukaryota</taxon>
        <taxon>Metazoa</taxon>
        <taxon>Ecdysozoa</taxon>
        <taxon>Arthropoda</taxon>
        <taxon>Chelicerata</taxon>
        <taxon>Arachnida</taxon>
        <taxon>Acari</taxon>
        <taxon>Parasitiformes</taxon>
        <taxon>Mesostigmata</taxon>
        <taxon>Gamasina</taxon>
        <taxon>Phytoseioidea</taxon>
        <taxon>Phytoseiidae</taxon>
        <taxon>Typhlodrominae</taxon>
        <taxon>Galendromus</taxon>
    </lineage>
</organism>
<evidence type="ECO:0000256" key="20">
    <source>
        <dbReference type="PROSITE-ProRule" id="PRU10141"/>
    </source>
</evidence>
<evidence type="ECO:0000256" key="17">
    <source>
        <dbReference type="ARBA" id="ARBA00022842"/>
    </source>
</evidence>
<keyword evidence="11" id="KW-0677">Repeat</keyword>
<accession>A0AAJ7PAY3</accession>
<dbReference type="Pfam" id="PF00130">
    <property type="entry name" value="C1_1"/>
    <property type="match status" value="2"/>
</dbReference>
<evidence type="ECO:0000256" key="1">
    <source>
        <dbReference type="ARBA" id="ARBA00001946"/>
    </source>
</evidence>
<feature type="domain" description="Phorbol-ester/DAG-type" evidence="23">
    <location>
        <begin position="107"/>
        <end position="157"/>
    </location>
</feature>
<keyword evidence="12 20" id="KW-0547">Nucleotide-binding</keyword>
<gene>
    <name evidence="25" type="primary">LOC100909143</name>
</gene>
<dbReference type="PROSITE" id="PS50081">
    <property type="entry name" value="ZF_DAG_PE_2"/>
    <property type="match status" value="2"/>
</dbReference>
<keyword evidence="7" id="KW-0723">Serine/threonine-protein kinase</keyword>
<reference evidence="25" key="1">
    <citation type="submission" date="2025-08" db="UniProtKB">
        <authorList>
            <consortium name="RefSeq"/>
        </authorList>
    </citation>
    <scope>IDENTIFICATION</scope>
</reference>
<dbReference type="GO" id="GO:0007200">
    <property type="term" value="P:phospholipase C-activating G protein-coupled receptor signaling pathway"/>
    <property type="evidence" value="ECO:0007669"/>
    <property type="project" value="TreeGrafter"/>
</dbReference>
<dbReference type="PANTHER" id="PTHR22968">
    <property type="entry name" value="PROTEIN KINASE C, MU"/>
    <property type="match status" value="1"/>
</dbReference>
<keyword evidence="13" id="KW-0863">Zinc-finger</keyword>
<evidence type="ECO:0000256" key="19">
    <source>
        <dbReference type="ARBA" id="ARBA00047272"/>
    </source>
</evidence>
<dbReference type="Gene3D" id="2.30.29.30">
    <property type="entry name" value="Pleckstrin-homology domain (PH domain)/Phosphotyrosine-binding domain (PTB)"/>
    <property type="match status" value="1"/>
</dbReference>
<dbReference type="Pfam" id="PF00069">
    <property type="entry name" value="Pkinase"/>
    <property type="match status" value="1"/>
</dbReference>
<dbReference type="FunFam" id="3.30.60.20:FF:000021">
    <property type="entry name" value="Serine/threonine-protein kinase"/>
    <property type="match status" value="1"/>
</dbReference>
<evidence type="ECO:0000256" key="3">
    <source>
        <dbReference type="ARBA" id="ARBA00004496"/>
    </source>
</evidence>
<feature type="compositionally biased region" description="Low complexity" evidence="21">
    <location>
        <begin position="327"/>
        <end position="341"/>
    </location>
</feature>
<keyword evidence="18" id="KW-0472">Membrane</keyword>
<feature type="domain" description="Protein kinase" evidence="22">
    <location>
        <begin position="503"/>
        <end position="759"/>
    </location>
</feature>
<evidence type="ECO:0000256" key="4">
    <source>
        <dbReference type="ARBA" id="ARBA00008582"/>
    </source>
</evidence>
<dbReference type="GO" id="GO:0004697">
    <property type="term" value="F:diacylglycerol-dependent serine/threonine kinase activity"/>
    <property type="evidence" value="ECO:0007669"/>
    <property type="project" value="UniProtKB-EC"/>
</dbReference>
<evidence type="ECO:0000256" key="9">
    <source>
        <dbReference type="ARBA" id="ARBA00022679"/>
    </source>
</evidence>
<dbReference type="SUPFAM" id="SSF56112">
    <property type="entry name" value="Protein kinase-like (PK-like)"/>
    <property type="match status" value="1"/>
</dbReference>
<dbReference type="RefSeq" id="XP_018497149.1">
    <property type="nucleotide sequence ID" value="XM_018641633.1"/>
</dbReference>
<evidence type="ECO:0000256" key="14">
    <source>
        <dbReference type="ARBA" id="ARBA00022777"/>
    </source>
</evidence>
<feature type="region of interest" description="Disordered" evidence="21">
    <location>
        <begin position="309"/>
        <end position="355"/>
    </location>
</feature>
<feature type="compositionally biased region" description="Low complexity" evidence="21">
    <location>
        <begin position="812"/>
        <end position="821"/>
    </location>
</feature>
<feature type="compositionally biased region" description="Acidic residues" evidence="21">
    <location>
        <begin position="316"/>
        <end position="326"/>
    </location>
</feature>
<dbReference type="InterPro" id="IPR000719">
    <property type="entry name" value="Prot_kinase_dom"/>
</dbReference>
<dbReference type="InterPro" id="IPR002219">
    <property type="entry name" value="PKC_DAG/PE"/>
</dbReference>
<dbReference type="GO" id="GO:0005524">
    <property type="term" value="F:ATP binding"/>
    <property type="evidence" value="ECO:0007669"/>
    <property type="project" value="UniProtKB-UniRule"/>
</dbReference>
<dbReference type="SMART" id="SM00233">
    <property type="entry name" value="PH"/>
    <property type="match status" value="1"/>
</dbReference>
<evidence type="ECO:0000259" key="23">
    <source>
        <dbReference type="PROSITE" id="PS50081"/>
    </source>
</evidence>
<comment type="similarity">
    <text evidence="4">Belongs to the protein kinase superfamily. CAMK Ser/Thr protein kinase family. PKD subfamily.</text>
</comment>
<dbReference type="Gene3D" id="1.10.510.10">
    <property type="entry name" value="Transferase(Phosphotransferase) domain 1"/>
    <property type="match status" value="1"/>
</dbReference>
<keyword evidence="24" id="KW-1185">Reference proteome</keyword>
<dbReference type="InterPro" id="IPR017441">
    <property type="entry name" value="Protein_kinase_ATP_BS"/>
</dbReference>
<dbReference type="PROSITE" id="PS00108">
    <property type="entry name" value="PROTEIN_KINASE_ST"/>
    <property type="match status" value="1"/>
</dbReference>
<dbReference type="EC" id="2.7.11.13" evidence="5"/>
<dbReference type="GeneID" id="100909143"/>
<dbReference type="GO" id="GO:0008270">
    <property type="term" value="F:zinc ion binding"/>
    <property type="evidence" value="ECO:0007669"/>
    <property type="project" value="UniProtKB-KW"/>
</dbReference>
<comment type="subcellular location">
    <subcellularLocation>
        <location evidence="3">Cytoplasm</location>
    </subcellularLocation>
    <subcellularLocation>
        <location evidence="2">Membrane</location>
    </subcellularLocation>
</comment>
<feature type="compositionally biased region" description="Polar residues" evidence="21">
    <location>
        <begin position="830"/>
        <end position="853"/>
    </location>
</feature>
<dbReference type="InterPro" id="IPR046349">
    <property type="entry name" value="C1-like_sf"/>
</dbReference>
<keyword evidence="10" id="KW-0479">Metal-binding</keyword>
<evidence type="ECO:0000259" key="22">
    <source>
        <dbReference type="PROSITE" id="PS50011"/>
    </source>
</evidence>
<dbReference type="Pfam" id="PF00169">
    <property type="entry name" value="PH"/>
    <property type="match status" value="1"/>
</dbReference>
<dbReference type="GO" id="GO:0005829">
    <property type="term" value="C:cytosol"/>
    <property type="evidence" value="ECO:0007669"/>
    <property type="project" value="TreeGrafter"/>
</dbReference>
<dbReference type="FunFam" id="1.10.510.10:FF:000151">
    <property type="entry name" value="Serine/threonine-protein kinase"/>
    <property type="match status" value="1"/>
</dbReference>
<dbReference type="CDD" id="cd20796">
    <property type="entry name" value="C1_PKD_rpt2"/>
    <property type="match status" value="1"/>
</dbReference>
<name>A0AAJ7PAY3_9ACAR</name>
<evidence type="ECO:0000256" key="2">
    <source>
        <dbReference type="ARBA" id="ARBA00004370"/>
    </source>
</evidence>
<keyword evidence="15" id="KW-0862">Zinc</keyword>
<dbReference type="InterPro" id="IPR011993">
    <property type="entry name" value="PH-like_dom_sf"/>
</dbReference>
<evidence type="ECO:0000256" key="11">
    <source>
        <dbReference type="ARBA" id="ARBA00022737"/>
    </source>
</evidence>
<dbReference type="GO" id="GO:0035556">
    <property type="term" value="P:intracellular signal transduction"/>
    <property type="evidence" value="ECO:0007669"/>
    <property type="project" value="TreeGrafter"/>
</dbReference>
<dbReference type="CDD" id="cd14082">
    <property type="entry name" value="STKc_PKD"/>
    <property type="match status" value="1"/>
</dbReference>
<evidence type="ECO:0000256" key="18">
    <source>
        <dbReference type="ARBA" id="ARBA00023136"/>
    </source>
</evidence>
<dbReference type="SUPFAM" id="SSF57889">
    <property type="entry name" value="Cysteine-rich domain"/>
    <property type="match status" value="2"/>
</dbReference>
<evidence type="ECO:0000256" key="12">
    <source>
        <dbReference type="ARBA" id="ARBA00022741"/>
    </source>
</evidence>
<evidence type="ECO:0000256" key="5">
    <source>
        <dbReference type="ARBA" id="ARBA00012429"/>
    </source>
</evidence>
<feature type="domain" description="Phorbol-ester/DAG-type" evidence="23">
    <location>
        <begin position="240"/>
        <end position="290"/>
    </location>
</feature>
<feature type="region of interest" description="Disordered" evidence="21">
    <location>
        <begin position="803"/>
        <end position="853"/>
    </location>
</feature>
<dbReference type="Gene3D" id="3.30.60.20">
    <property type="match status" value="2"/>
</dbReference>
<evidence type="ECO:0000256" key="6">
    <source>
        <dbReference type="ARBA" id="ARBA00022490"/>
    </source>
</evidence>
<evidence type="ECO:0000256" key="15">
    <source>
        <dbReference type="ARBA" id="ARBA00022833"/>
    </source>
</evidence>
<dbReference type="PROSITE" id="PS00479">
    <property type="entry name" value="ZF_DAG_PE_1"/>
    <property type="match status" value="2"/>
</dbReference>
<proteinExistence type="inferred from homology"/>
<dbReference type="InterPro" id="IPR011009">
    <property type="entry name" value="Kinase-like_dom_sf"/>
</dbReference>
<dbReference type="PROSITE" id="PS50011">
    <property type="entry name" value="PROTEIN_KINASE_DOM"/>
    <property type="match status" value="1"/>
</dbReference>
<evidence type="ECO:0000256" key="7">
    <source>
        <dbReference type="ARBA" id="ARBA00022527"/>
    </source>
</evidence>
<evidence type="ECO:0000313" key="25">
    <source>
        <dbReference type="RefSeq" id="XP_018497149.1"/>
    </source>
</evidence>
<feature type="region of interest" description="Disordered" evidence="21">
    <location>
        <begin position="162"/>
        <end position="182"/>
    </location>
</feature>
<dbReference type="PROSITE" id="PS00107">
    <property type="entry name" value="PROTEIN_KINASE_ATP"/>
    <property type="match status" value="1"/>
</dbReference>
<evidence type="ECO:0000256" key="21">
    <source>
        <dbReference type="SAM" id="MobiDB-lite"/>
    </source>
</evidence>
<keyword evidence="14 25" id="KW-0418">Kinase</keyword>
<dbReference type="SMART" id="SM00220">
    <property type="entry name" value="S_TKc"/>
    <property type="match status" value="1"/>
</dbReference>
<dbReference type="CDD" id="cd01239">
    <property type="entry name" value="PH_PKD"/>
    <property type="match status" value="1"/>
</dbReference>
<keyword evidence="16 20" id="KW-0067">ATP-binding</keyword>
<dbReference type="KEGG" id="goe:100909143"/>
<dbReference type="PANTHER" id="PTHR22968:SF24">
    <property type="entry name" value="SERINE_THREONINE-PROTEIN KINASE"/>
    <property type="match status" value="1"/>
</dbReference>
<dbReference type="GO" id="GO:0016020">
    <property type="term" value="C:membrane"/>
    <property type="evidence" value="ECO:0007669"/>
    <property type="project" value="UniProtKB-SubCell"/>
</dbReference>
<evidence type="ECO:0000256" key="16">
    <source>
        <dbReference type="ARBA" id="ARBA00022840"/>
    </source>
</evidence>
<dbReference type="Proteomes" id="UP000694867">
    <property type="component" value="Unplaced"/>
</dbReference>
<sequence length="853" mass="96798">MELPKLNIPAPEINFLMQSGIVRDSVSIETAELNLKSLKDLACNFLDRKCPEHGLTRLPERLLLFRHDYNQDNLLIPINTVSEITEGCLVEIIVSSKELSDEIEIRPHCLKIHSYKSPTFCDFCGEMLFGLARQGLKCDGCGQNFHKRCAYKIPNNCTHTRRRRSSTYLPATPTKPSPSSEFKDKLGNEISRAASSIPAFIDDHSVLLSTPPNRDKRSPSLNMGRPVWVERELAGRIRIPHTFVVHSYTKLTMCMHCKKLLKGFFRQGVQCKDCRFNAHRKCEEKVPMDCPGEAPKGWNPEFTVELDLPANKTGDADSDNDLDDESLSTAENSKQGSQESQESQDEKQALNESSSNNIPLMRIVQSVKHTKKRGSGAIIKEGWLVHFTDKDALRKRHYCRLDTNALTFYQSEHSSNYYKEILLTNVVVLALRNESNPQQFCFELKTPTCTFFVGDERDKSWETAIRQALLPVTATQAKPSETADSPADGSQGSNVDISLRYQIFPDEVLGSGQFGIVYGGVHRVTQKPVAIKVIDKLRFPTKQEAQLKNEVSILQNIQHPGVVTLERMYETPERIFVVMEKLKGDMLEMILQCSKGRLTERTTRFLIYQILMALKFLHSKNIVHCDLKPENVLLSSDNDLPQVKLCDFGFARIIGETSFRRSVVGTPAYLAPEVLRDKGYNRSLDMWSVGVIIYVSLSGTFPFNEDEDINDQIQNADFMYPPQPWKEISVDAVDLISNLLQVKTRKRFTVDKSLAHTWLQNYQMWTDLIHLESQVGVRYLTHESDDAFWESFALKNHLDLPDRPPCHEKSASEASGAEANAQHAPVRQKLSVQTEVSEPTTPTTDQQFNRIKL</sequence>
<feature type="binding site" evidence="20">
    <location>
        <position position="532"/>
    </location>
    <ligand>
        <name>ATP</name>
        <dbReference type="ChEBI" id="CHEBI:30616"/>
    </ligand>
</feature>
<evidence type="ECO:0000256" key="10">
    <source>
        <dbReference type="ARBA" id="ARBA00022723"/>
    </source>
</evidence>
<dbReference type="CDD" id="cd20795">
    <property type="entry name" value="C1_PKD_rpt1"/>
    <property type="match status" value="1"/>
</dbReference>
<comment type="catalytic activity">
    <reaction evidence="19">
        <text>L-threonyl-[protein] + ATP = O-phospho-L-threonyl-[protein] + ADP + H(+)</text>
        <dbReference type="Rhea" id="RHEA:46608"/>
        <dbReference type="Rhea" id="RHEA-COMP:11060"/>
        <dbReference type="Rhea" id="RHEA-COMP:11605"/>
        <dbReference type="ChEBI" id="CHEBI:15378"/>
        <dbReference type="ChEBI" id="CHEBI:30013"/>
        <dbReference type="ChEBI" id="CHEBI:30616"/>
        <dbReference type="ChEBI" id="CHEBI:61977"/>
        <dbReference type="ChEBI" id="CHEBI:456216"/>
        <dbReference type="EC" id="2.7.11.13"/>
    </reaction>
</comment>
<evidence type="ECO:0000313" key="24">
    <source>
        <dbReference type="Proteomes" id="UP000694867"/>
    </source>
</evidence>
<dbReference type="Pfam" id="PF25525">
    <property type="entry name" value="Ubiquitin_PRKD1_N"/>
    <property type="match status" value="1"/>
</dbReference>
<dbReference type="SUPFAM" id="SSF50729">
    <property type="entry name" value="PH domain-like"/>
    <property type="match status" value="1"/>
</dbReference>
<dbReference type="AlphaFoldDB" id="A0AAJ7PAY3"/>
<keyword evidence="17" id="KW-0460">Magnesium</keyword>
<keyword evidence="6" id="KW-0963">Cytoplasm</keyword>
<dbReference type="SMART" id="SM00109">
    <property type="entry name" value="C1"/>
    <property type="match status" value="2"/>
</dbReference>
<evidence type="ECO:0000256" key="8">
    <source>
        <dbReference type="ARBA" id="ARBA00022553"/>
    </source>
</evidence>
<keyword evidence="8" id="KW-0597">Phosphoprotein</keyword>
<evidence type="ECO:0000256" key="13">
    <source>
        <dbReference type="ARBA" id="ARBA00022771"/>
    </source>
</evidence>
<keyword evidence="9" id="KW-0808">Transferase</keyword>
<dbReference type="InterPro" id="IPR057764">
    <property type="entry name" value="Ubiquitin_PRKD1-3_N"/>
</dbReference>
<comment type="cofactor">
    <cofactor evidence="1">
        <name>Mg(2+)</name>
        <dbReference type="ChEBI" id="CHEBI:18420"/>
    </cofactor>
</comment>
<protein>
    <recommendedName>
        <fullName evidence="5">protein kinase C</fullName>
        <ecNumber evidence="5">2.7.11.13</ecNumber>
    </recommendedName>
</protein>